<protein>
    <submittedName>
        <fullName evidence="1">Uncharacterized protein</fullName>
    </submittedName>
</protein>
<accession>A0A8S9FH01</accession>
<evidence type="ECO:0000313" key="2">
    <source>
        <dbReference type="EMBL" id="KAF3591208.1"/>
    </source>
</evidence>
<evidence type="ECO:0000313" key="3">
    <source>
        <dbReference type="Proteomes" id="UP000266723"/>
    </source>
</evidence>
<evidence type="ECO:0000313" key="1">
    <source>
        <dbReference type="EMBL" id="KAF2533053.1"/>
    </source>
</evidence>
<proteinExistence type="predicted"/>
<dbReference type="EMBL" id="QGKY02002305">
    <property type="protein sequence ID" value="KAF2533053.1"/>
    <property type="molecule type" value="Genomic_DNA"/>
</dbReference>
<dbReference type="Proteomes" id="UP000266723">
    <property type="component" value="Unassembled WGS sequence"/>
</dbReference>
<reference evidence="2" key="2">
    <citation type="submission" date="2019-12" db="EMBL/GenBank/DDBJ databases">
        <authorList>
            <person name="Studholme D.J."/>
            <person name="Sarris P."/>
        </authorList>
    </citation>
    <scope>NUCLEOTIDE SEQUENCE</scope>
    <source>
        <strain evidence="2">PFS-1207/04</strain>
        <tissue evidence="2">Leaf</tissue>
    </source>
</reference>
<sequence>MNLLGSAIEGSHREAMIYRFKSQKAEKDLARMGYEMLARDAQLARDHARAVEYGNLKGAFNSLGDFRECRGSVGSLWKTRADDYVFEREMELMKGGMKDHSHAETLIPPIDGKIQGFWDPIPVSPDTVETTTDFTGDDEEVNYPANAFRASLYGNFNFDLARPRFTLGFKVCAVTSRLSVFLLRFLPDSYRFKVRDRARPRFTLGFKVCAVTSRLSVFLLRFLPDSYRFKVRDSYFEDYTYIFGAEVRLFCDFGPYEAAGKSINSLRSNQVRAKARSLRSDRARAKARSLCSDRARAKARSLRSDRSIIPLGRYVPLGSYVATELEPKLGRYVATKHSSRSVAT</sequence>
<comment type="caution">
    <text evidence="1">The sequence shown here is derived from an EMBL/GenBank/DDBJ whole genome shotgun (WGS) entry which is preliminary data.</text>
</comment>
<reference evidence="2 3" key="3">
    <citation type="journal article" date="2020" name="BMC Genomics">
        <title>Intraspecific diversification of the crop wild relative Brassica cretica Lam. using demographic model selection.</title>
        <authorList>
            <person name="Kioukis A."/>
            <person name="Michalopoulou V.A."/>
            <person name="Briers L."/>
            <person name="Pirintsos S."/>
            <person name="Studholme D.J."/>
            <person name="Pavlidis P."/>
            <person name="Sarris P.F."/>
        </authorList>
    </citation>
    <scope>NUCLEOTIDE SEQUENCE [LARGE SCALE GENOMIC DNA]</scope>
    <source>
        <strain evidence="3">cv. PFS-1207/04</strain>
        <strain evidence="2">PFS-1207/04</strain>
    </source>
</reference>
<organism evidence="1">
    <name type="scientific">Brassica cretica</name>
    <name type="common">Mustard</name>
    <dbReference type="NCBI Taxonomy" id="69181"/>
    <lineage>
        <taxon>Eukaryota</taxon>
        <taxon>Viridiplantae</taxon>
        <taxon>Streptophyta</taxon>
        <taxon>Embryophyta</taxon>
        <taxon>Tracheophyta</taxon>
        <taxon>Spermatophyta</taxon>
        <taxon>Magnoliopsida</taxon>
        <taxon>eudicotyledons</taxon>
        <taxon>Gunneridae</taxon>
        <taxon>Pentapetalae</taxon>
        <taxon>rosids</taxon>
        <taxon>malvids</taxon>
        <taxon>Brassicales</taxon>
        <taxon>Brassicaceae</taxon>
        <taxon>Brassiceae</taxon>
        <taxon>Brassica</taxon>
    </lineage>
</organism>
<keyword evidence="3" id="KW-1185">Reference proteome</keyword>
<name>A0A8S9FH01_BRACR</name>
<dbReference type="EMBL" id="QGKV02000299">
    <property type="protein sequence ID" value="KAF3591208.1"/>
    <property type="molecule type" value="Genomic_DNA"/>
</dbReference>
<gene>
    <name evidence="2" type="ORF">DY000_02022275</name>
    <name evidence="1" type="ORF">F2Q70_00029983</name>
</gene>
<reference evidence="1" key="1">
    <citation type="submission" date="2019-12" db="EMBL/GenBank/DDBJ databases">
        <title>Genome sequencing and annotation of Brassica cretica.</title>
        <authorList>
            <person name="Studholme D.J."/>
            <person name="Sarris P.F."/>
        </authorList>
    </citation>
    <scope>NUCLEOTIDE SEQUENCE</scope>
    <source>
        <strain evidence="1">PFS-102/07</strain>
        <tissue evidence="1">Leaf</tissue>
    </source>
</reference>
<dbReference type="AlphaFoldDB" id="A0A8S9FH01"/>